<dbReference type="EMBL" id="MFKF01000121">
    <property type="protein sequence ID" value="OGG53442.1"/>
    <property type="molecule type" value="Genomic_DNA"/>
</dbReference>
<feature type="domain" description="Heparin-sulfate lyase N-terminal" evidence="1">
    <location>
        <begin position="31"/>
        <end position="80"/>
    </location>
</feature>
<dbReference type="Proteomes" id="UP000178606">
    <property type="component" value="Unassembled WGS sequence"/>
</dbReference>
<proteinExistence type="predicted"/>
<evidence type="ECO:0000313" key="3">
    <source>
        <dbReference type="Proteomes" id="UP000178606"/>
    </source>
</evidence>
<reference evidence="2 3" key="1">
    <citation type="journal article" date="2016" name="Nat. Commun.">
        <title>Thousands of microbial genomes shed light on interconnected biogeochemical processes in an aquifer system.</title>
        <authorList>
            <person name="Anantharaman K."/>
            <person name="Brown C.T."/>
            <person name="Hug L.A."/>
            <person name="Sharon I."/>
            <person name="Castelle C.J."/>
            <person name="Probst A.J."/>
            <person name="Thomas B.C."/>
            <person name="Singh A."/>
            <person name="Wilkins M.J."/>
            <person name="Karaoz U."/>
            <person name="Brodie E.L."/>
            <person name="Williams K.H."/>
            <person name="Hubbard S.S."/>
            <person name="Banfield J.F."/>
        </authorList>
    </citation>
    <scope>NUCLEOTIDE SEQUENCE [LARGE SCALE GENOMIC DNA]</scope>
    <source>
        <strain evidence="3">RIFCSPLOWO2_12_FULL_64_10</strain>
    </source>
</reference>
<dbReference type="InterPro" id="IPR031680">
    <property type="entry name" value="Hepar_II_III_N"/>
</dbReference>
<name>A0A1F6CX50_HANXR</name>
<dbReference type="InterPro" id="IPR008929">
    <property type="entry name" value="Chondroitin_lyas"/>
</dbReference>
<evidence type="ECO:0000259" key="1">
    <source>
        <dbReference type="Pfam" id="PF16889"/>
    </source>
</evidence>
<accession>A0A1F6CX50</accession>
<sequence>MGVGEVWITKGNVMDKRYLDRKIKHITDADLFASLRLDLPGLKGVKAAVQKKDYLTAGAAWRDYLSARLKRSEPNTVPLRDDQDRANVLQEADLVVARDIKCWGGVRIQYDGEIDFSRNLGGSSNYGFHEVFRRGCPVL</sequence>
<comment type="caution">
    <text evidence="2">The sequence shown here is derived from an EMBL/GenBank/DDBJ whole genome shotgun (WGS) entry which is preliminary data.</text>
</comment>
<evidence type="ECO:0000313" key="2">
    <source>
        <dbReference type="EMBL" id="OGG53442.1"/>
    </source>
</evidence>
<organism evidence="2 3">
    <name type="scientific">Handelsmanbacteria sp. (strain RIFCSPLOWO2_12_FULL_64_10)</name>
    <dbReference type="NCBI Taxonomy" id="1817868"/>
    <lineage>
        <taxon>Bacteria</taxon>
        <taxon>Candidatus Handelsmaniibacteriota</taxon>
    </lineage>
</organism>
<dbReference type="Pfam" id="PF16889">
    <property type="entry name" value="Hepar_II_III_N"/>
    <property type="match status" value="1"/>
</dbReference>
<protein>
    <recommendedName>
        <fullName evidence="1">Heparin-sulfate lyase N-terminal domain-containing protein</fullName>
    </recommendedName>
</protein>
<gene>
    <name evidence="2" type="ORF">A3F84_12715</name>
</gene>
<dbReference type="AlphaFoldDB" id="A0A1F6CX50"/>
<dbReference type="Gene3D" id="1.50.10.100">
    <property type="entry name" value="Chondroitin AC/alginate lyase"/>
    <property type="match status" value="1"/>
</dbReference>